<gene>
    <name evidence="1" type="ORF">IX46_00490</name>
</gene>
<evidence type="ECO:0000313" key="2">
    <source>
        <dbReference type="Proteomes" id="UP000066321"/>
    </source>
</evidence>
<dbReference type="AlphaFoldDB" id="A0A0M4HWK2"/>
<organism evidence="1 2">
    <name type="scientific">Buchnera aphidicola</name>
    <name type="common">Aphis glycines</name>
    <dbReference type="NCBI Taxonomy" id="1265350"/>
    <lineage>
        <taxon>Bacteria</taxon>
        <taxon>Pseudomonadati</taxon>
        <taxon>Pseudomonadota</taxon>
        <taxon>Gammaproteobacteria</taxon>
        <taxon>Enterobacterales</taxon>
        <taxon>Erwiniaceae</taxon>
        <taxon>Buchnera</taxon>
    </lineage>
</organism>
<sequence length="88" mass="10450">MLTFNKNKLFFKKKIIILEIFISLSLTSCNLNILQNHPRHCTNDNNQNKINKLIIPKEINFPHEDEEYTIPYTEQDLTRKKIDILPPV</sequence>
<dbReference type="KEGG" id="baph:IX46_00490"/>
<name>A0A0M4HWK2_9GAMM</name>
<evidence type="ECO:0000313" key="1">
    <source>
        <dbReference type="EMBL" id="ALD15059.1"/>
    </source>
</evidence>
<dbReference type="Proteomes" id="UP000066321">
    <property type="component" value="Chromosome"/>
</dbReference>
<evidence type="ECO:0008006" key="3">
    <source>
        <dbReference type="Google" id="ProtNLM"/>
    </source>
</evidence>
<dbReference type="OrthoDB" id="6554624at2"/>
<proteinExistence type="predicted"/>
<dbReference type="EMBL" id="CP009253">
    <property type="protein sequence ID" value="ALD15059.1"/>
    <property type="molecule type" value="Genomic_DNA"/>
</dbReference>
<dbReference type="RefSeq" id="WP_053940076.1">
    <property type="nucleotide sequence ID" value="NZ_CP009253.1"/>
</dbReference>
<protein>
    <recommendedName>
        <fullName evidence="3">Outer membrane protein assembly factor BamC</fullName>
    </recommendedName>
</protein>
<accession>A0A0M4HWK2</accession>
<dbReference type="PATRIC" id="fig|1265350.3.peg.88"/>
<reference evidence="1 2" key="1">
    <citation type="journal article" date="2015" name="J Genomics">
        <title>Whole Genome Sequence of the Soybean Aphid Endosymbiont Buchnera aphidicola and Genetic Differentiation among Biotype-Specific Strains.</title>
        <authorList>
            <person name="Cassone B.J."/>
            <person name="Wenger J.A."/>
            <person name="Michel A.P."/>
        </authorList>
    </citation>
    <scope>NUCLEOTIDE SEQUENCE [LARGE SCALE GENOMIC DNA]</scope>
    <source>
        <strain evidence="1 2">BAg</strain>
    </source>
</reference>